<evidence type="ECO:0000313" key="1">
    <source>
        <dbReference type="EMBL" id="MBP1872541.1"/>
    </source>
</evidence>
<gene>
    <name evidence="1" type="ORF">J2Z19_002253</name>
</gene>
<evidence type="ECO:0000313" key="2">
    <source>
        <dbReference type="Proteomes" id="UP000823773"/>
    </source>
</evidence>
<reference evidence="1" key="1">
    <citation type="submission" date="2021-03" db="EMBL/GenBank/DDBJ databases">
        <title>Genomic Encyclopedia of Type Strains, Phase IV (KMG-IV): sequencing the most valuable type-strain genomes for metagenomic binning, comparative biology and taxonomic classification.</title>
        <authorList>
            <person name="Goeker M."/>
        </authorList>
    </citation>
    <scope>NUCLEOTIDE SEQUENCE</scope>
    <source>
        <strain evidence="1">DSM 18131</strain>
    </source>
</reference>
<name>A0ACC5SUK2_ENSAD</name>
<protein>
    <submittedName>
        <fullName evidence="1">Amidohydrolase YtcJ</fullName>
    </submittedName>
</protein>
<sequence>MRIKKTRVLLHQLLAGTMLAALAAGASSTVANAAADLIAVNGDVRTVDPNTPRAEAFAVENGKFVAVGTTAEIQALADGKTTVLDLGGKTVTPGFIDGHTHLTSGTDYVTGVDLSYIPDKETWLKKIKEADERLPPGVWITGGGWDYTLKEGKLPTKEDIDAVVKDRPVVLRDIDFHSIWVNSKALEIAGVTVKSEVPAGGEIVVDAKTGEPTGILLEGAGDLVTNKKPAYSDKERAEALLQTVKFANSVGLTGVHDMSSIAAVYDYLKLVEDKSLSLRVWYGFFEDKAANIAAAAEDREAVDSRVAASGETKVKGPLLTVGYAKSVVDGVLSTHTAYMLENYSDRTGWKGEPFQSEADLSALIKAANENGFPTAVHAIGDAGVQMTLNAFEKAQSHAKYPNRVEHIEIINPSDIERFKTLGIVASMQPNHATGTIGKYITERVGHERESHAYVWKSMLQHKVPVVFGSDWATSPLSPLTQINDAVFRESPFGLGDGPWHPEQAVTFDEALFAYTQAGANMTPWADQIGSISTGKWADFVVLDAKLPDPVDRSIRKRHVEATYVAGTEVYRAK</sequence>
<dbReference type="Proteomes" id="UP000823773">
    <property type="component" value="Unassembled WGS sequence"/>
</dbReference>
<organism evidence="1 2">
    <name type="scientific">Ensifer adhaerens</name>
    <name type="common">Sinorhizobium morelense</name>
    <dbReference type="NCBI Taxonomy" id="106592"/>
    <lineage>
        <taxon>Bacteria</taxon>
        <taxon>Pseudomonadati</taxon>
        <taxon>Pseudomonadota</taxon>
        <taxon>Alphaproteobacteria</taxon>
        <taxon>Hyphomicrobiales</taxon>
        <taxon>Rhizobiaceae</taxon>
        <taxon>Sinorhizobium/Ensifer group</taxon>
        <taxon>Ensifer</taxon>
    </lineage>
</organism>
<comment type="caution">
    <text evidence="1">The sequence shown here is derived from an EMBL/GenBank/DDBJ whole genome shotgun (WGS) entry which is preliminary data.</text>
</comment>
<proteinExistence type="predicted"/>
<dbReference type="EMBL" id="JAGGJR010000003">
    <property type="protein sequence ID" value="MBP1872541.1"/>
    <property type="molecule type" value="Genomic_DNA"/>
</dbReference>
<accession>A0ACC5SUK2</accession>
<keyword evidence="2" id="KW-1185">Reference proteome</keyword>